<dbReference type="GeneID" id="42980930"/>
<dbReference type="PIRSF" id="PIRSF006221">
    <property type="entry name" value="Ketosamine-3-kinase"/>
    <property type="match status" value="1"/>
</dbReference>
<dbReference type="SUPFAM" id="SSF56112">
    <property type="entry name" value="Protein kinase-like (PK-like)"/>
    <property type="match status" value="1"/>
</dbReference>
<dbReference type="Proteomes" id="UP000078582">
    <property type="component" value="Chromosome"/>
</dbReference>
<reference evidence="2 3" key="1">
    <citation type="submission" date="2016-03" db="EMBL/GenBank/DDBJ databases">
        <title>Pediococcus and Lactobacillus from brewery environment - whole genome sequencing and assembly.</title>
        <authorList>
            <person name="Behr J."/>
            <person name="Geissler A.J."/>
            <person name="Vogel R.F."/>
        </authorList>
    </citation>
    <scope>NUCLEOTIDE SEQUENCE [LARGE SCALE GENOMIC DNA]</scope>
    <source>
        <strain evidence="2 3">TMW 1.1989</strain>
    </source>
</reference>
<dbReference type="EMBL" id="CP014873">
    <property type="protein sequence ID" value="ANK61568.1"/>
    <property type="molecule type" value="Genomic_DNA"/>
</dbReference>
<name>A0A192GZW1_9LACO</name>
<organism evidence="2 3">
    <name type="scientific">Loigolactobacillus backii</name>
    <dbReference type="NCBI Taxonomy" id="375175"/>
    <lineage>
        <taxon>Bacteria</taxon>
        <taxon>Bacillati</taxon>
        <taxon>Bacillota</taxon>
        <taxon>Bacilli</taxon>
        <taxon>Lactobacillales</taxon>
        <taxon>Lactobacillaceae</taxon>
        <taxon>Loigolactobacillus</taxon>
    </lineage>
</organism>
<dbReference type="Gene3D" id="3.90.1200.10">
    <property type="match status" value="1"/>
</dbReference>
<dbReference type="PANTHER" id="PTHR12149">
    <property type="entry name" value="FRUCTOSAMINE 3 KINASE-RELATED PROTEIN"/>
    <property type="match status" value="1"/>
</dbReference>
<gene>
    <name evidence="2" type="ORF">AYR53_01595</name>
</gene>
<comment type="similarity">
    <text evidence="1">Belongs to the fructosamine kinase family.</text>
</comment>
<dbReference type="InterPro" id="IPR016477">
    <property type="entry name" value="Fructo-/Ketosamine-3-kinase"/>
</dbReference>
<dbReference type="KEGG" id="lbt:AYR52_11725"/>
<keyword evidence="3" id="KW-1185">Reference proteome</keyword>
<dbReference type="GO" id="GO:0016301">
    <property type="term" value="F:kinase activity"/>
    <property type="evidence" value="ECO:0007669"/>
    <property type="project" value="UniProtKB-UniRule"/>
</dbReference>
<dbReference type="AlphaFoldDB" id="A0A192GZW1"/>
<protein>
    <submittedName>
        <fullName evidence="2">Aminoglycoside phosphotransferase</fullName>
    </submittedName>
</protein>
<dbReference type="Gene3D" id="3.30.200.20">
    <property type="entry name" value="Phosphorylase Kinase, domain 1"/>
    <property type="match status" value="1"/>
</dbReference>
<dbReference type="Pfam" id="PF03881">
    <property type="entry name" value="Fructosamin_kin"/>
    <property type="match status" value="1"/>
</dbReference>
<evidence type="ECO:0000313" key="2">
    <source>
        <dbReference type="EMBL" id="ANK61568.1"/>
    </source>
</evidence>
<accession>A0A192GZW1</accession>
<keyword evidence="1" id="KW-0418">Kinase</keyword>
<dbReference type="RefSeq" id="WP_068226162.1">
    <property type="nucleotide sequence ID" value="NZ_CP014623.1"/>
</dbReference>
<proteinExistence type="inferred from homology"/>
<evidence type="ECO:0000256" key="1">
    <source>
        <dbReference type="PIRNR" id="PIRNR006221"/>
    </source>
</evidence>
<dbReference type="PANTHER" id="PTHR12149:SF8">
    <property type="entry name" value="PROTEIN-RIBULOSAMINE 3-KINASE"/>
    <property type="match status" value="1"/>
</dbReference>
<dbReference type="InterPro" id="IPR011009">
    <property type="entry name" value="Kinase-like_dom_sf"/>
</dbReference>
<sequence length="282" mass="32278">MKLTQEWLAQLPLTGIEEVRPVDGGDINQAYKISTSTSRYFLKVQPENNANFFKHEINGLQNLAKVVVTPKVIASGTIENAGYLILAWLDFKTGNDAELGRAVASVHRLTAPQFGLENNFIEGTLPKINTWQANWADFYVNQRLEPLVRLAKQKRLWSTQRERLVKHLEEIIYQDSRTRKITPSLLHGDLWRGNVAFLKDGRPVLIDPDIFYGDREMDLAMTKLFGGFSADFYTAYNTAFPLPENYQKRVAWYQVYYLLAHLNLFGEQYGSSLDTVLIEAVK</sequence>
<evidence type="ECO:0000313" key="3">
    <source>
        <dbReference type="Proteomes" id="UP000078582"/>
    </source>
</evidence>
<keyword evidence="1 2" id="KW-0808">Transferase</keyword>
<dbReference type="OrthoDB" id="5291879at2"/>